<dbReference type="InterPro" id="IPR027417">
    <property type="entry name" value="P-loop_NTPase"/>
</dbReference>
<evidence type="ECO:0000313" key="3">
    <source>
        <dbReference type="EMBL" id="KDR73816.1"/>
    </source>
</evidence>
<dbReference type="AlphaFoldDB" id="A0A067SSE5"/>
<gene>
    <name evidence="3" type="ORF">GALMADRAFT_633733</name>
</gene>
<evidence type="ECO:0000256" key="1">
    <source>
        <dbReference type="ARBA" id="ARBA00022737"/>
    </source>
</evidence>
<dbReference type="HOGENOM" id="CLU_000288_6_10_1"/>
<protein>
    <recommendedName>
        <fullName evidence="2">Nephrocystin 3-like N-terminal domain-containing protein</fullName>
    </recommendedName>
</protein>
<dbReference type="InterPro" id="IPR056884">
    <property type="entry name" value="NPHP3-like_N"/>
</dbReference>
<accession>A0A067SSE5</accession>
<proteinExistence type="predicted"/>
<dbReference type="Gene3D" id="3.40.50.300">
    <property type="entry name" value="P-loop containing nucleotide triphosphate hydrolases"/>
    <property type="match status" value="1"/>
</dbReference>
<dbReference type="Pfam" id="PF24883">
    <property type="entry name" value="NPHP3_N"/>
    <property type="match status" value="1"/>
</dbReference>
<dbReference type="SUPFAM" id="SSF52540">
    <property type="entry name" value="P-loop containing nucleoside triphosphate hydrolases"/>
    <property type="match status" value="1"/>
</dbReference>
<organism evidence="3 4">
    <name type="scientific">Galerina marginata (strain CBS 339.88)</name>
    <dbReference type="NCBI Taxonomy" id="685588"/>
    <lineage>
        <taxon>Eukaryota</taxon>
        <taxon>Fungi</taxon>
        <taxon>Dikarya</taxon>
        <taxon>Basidiomycota</taxon>
        <taxon>Agaricomycotina</taxon>
        <taxon>Agaricomycetes</taxon>
        <taxon>Agaricomycetidae</taxon>
        <taxon>Agaricales</taxon>
        <taxon>Agaricineae</taxon>
        <taxon>Strophariaceae</taxon>
        <taxon>Galerina</taxon>
    </lineage>
</organism>
<evidence type="ECO:0000259" key="2">
    <source>
        <dbReference type="Pfam" id="PF24883"/>
    </source>
</evidence>
<name>A0A067SSE5_GALM3</name>
<keyword evidence="4" id="KW-1185">Reference proteome</keyword>
<keyword evidence="1" id="KW-0677">Repeat</keyword>
<dbReference type="EMBL" id="KL142385">
    <property type="protein sequence ID" value="KDR73816.1"/>
    <property type="molecule type" value="Genomic_DNA"/>
</dbReference>
<feature type="domain" description="Nephrocystin 3-like N-terminal" evidence="2">
    <location>
        <begin position="73"/>
        <end position="241"/>
    </location>
</feature>
<dbReference type="PANTHER" id="PTHR10039">
    <property type="entry name" value="AMELOGENIN"/>
    <property type="match status" value="1"/>
</dbReference>
<evidence type="ECO:0000313" key="4">
    <source>
        <dbReference type="Proteomes" id="UP000027222"/>
    </source>
</evidence>
<dbReference type="PANTHER" id="PTHR10039:SF17">
    <property type="entry name" value="FUNGAL STAND N-TERMINAL GOODBYE DOMAIN-CONTAINING PROTEIN-RELATED"/>
    <property type="match status" value="1"/>
</dbReference>
<dbReference type="OrthoDB" id="5967843at2759"/>
<reference evidence="4" key="1">
    <citation type="journal article" date="2014" name="Proc. Natl. Acad. Sci. U.S.A.">
        <title>Extensive sampling of basidiomycete genomes demonstrates inadequacy of the white-rot/brown-rot paradigm for wood decay fungi.</title>
        <authorList>
            <person name="Riley R."/>
            <person name="Salamov A.A."/>
            <person name="Brown D.W."/>
            <person name="Nagy L.G."/>
            <person name="Floudas D."/>
            <person name="Held B.W."/>
            <person name="Levasseur A."/>
            <person name="Lombard V."/>
            <person name="Morin E."/>
            <person name="Otillar R."/>
            <person name="Lindquist E.A."/>
            <person name="Sun H."/>
            <person name="LaButti K.M."/>
            <person name="Schmutz J."/>
            <person name="Jabbour D."/>
            <person name="Luo H."/>
            <person name="Baker S.E."/>
            <person name="Pisabarro A.G."/>
            <person name="Walton J.D."/>
            <person name="Blanchette R.A."/>
            <person name="Henrissat B."/>
            <person name="Martin F."/>
            <person name="Cullen D."/>
            <person name="Hibbett D.S."/>
            <person name="Grigoriev I.V."/>
        </authorList>
    </citation>
    <scope>NUCLEOTIDE SEQUENCE [LARGE SCALE GENOMIC DNA]</scope>
    <source>
        <strain evidence="4">CBS 339.88</strain>
    </source>
</reference>
<dbReference type="Proteomes" id="UP000027222">
    <property type="component" value="Unassembled WGS sequence"/>
</dbReference>
<sequence length="629" mass="71067">MKMVSGPAVVTGGDFKQIQGDFIVHDNRQYASADDSATFGFLLQQTAPNALHNSGERRDAVTCHPNTRITIQERIRAWVESLDAQTLDRLIMWLHGPAGAGKSAIAQTMAELFYDEGILLAAFFFSRFDSTRNQSRSLISTIAYQVALSFPAVRANIISAINHDPHLFSKSLSTQMVLLLVEPLRPLISSGYFNNPKCRRVVIIDGLDECEKPKEQLAILATIADALRNHHLPLAFLIASRPEHELKSAFGNGNLKNLSTPLALNDDLQSNIDIELFLRDRFDGIKLTHPFKEHIPPKWPTDDAIMRLVRKSSGQFIYASTVVKFVELSRERPTVQLDIVLGLRLRGDATPFEELDALYRHILSSANNKELALRIMALSLLSQTPVEVWSLWPPHNAGVKLHPPIELSTYETLLNLASGDANIALCDLGSLLEIRSGGILYFFHASFEDFLLDKSRSGAFHIDPPTRNAETAHCYFRRFQKDFDGNDLLWFAIFLRDASPTPALLTNVVNISFKRFWEQCTRRGIWRKDYILFSCAFLTIIKNSKLPKWIFILNYFRFICTVEFLPKPEVKGFALASVRHSKHPLEILVQVNRDIESSPEDTGFSSLDGVCRSPLSDQKWSKIWEEFGI</sequence>